<reference evidence="1 2" key="1">
    <citation type="journal article" date="2020" name="Nat. Commun.">
        <title>Genome of Tripterygium wilfordii and identification of cytochrome P450 involved in triptolide biosynthesis.</title>
        <authorList>
            <person name="Tu L."/>
            <person name="Su P."/>
            <person name="Zhang Z."/>
            <person name="Gao L."/>
            <person name="Wang J."/>
            <person name="Hu T."/>
            <person name="Zhou J."/>
            <person name="Zhang Y."/>
            <person name="Zhao Y."/>
            <person name="Liu Y."/>
            <person name="Song Y."/>
            <person name="Tong Y."/>
            <person name="Lu Y."/>
            <person name="Yang J."/>
            <person name="Xu C."/>
            <person name="Jia M."/>
            <person name="Peters R.J."/>
            <person name="Huang L."/>
            <person name="Gao W."/>
        </authorList>
    </citation>
    <scope>NUCLEOTIDE SEQUENCE [LARGE SCALE GENOMIC DNA]</scope>
    <source>
        <strain evidence="2">cv. XIE 37</strain>
        <tissue evidence="1">Leaf</tissue>
    </source>
</reference>
<proteinExistence type="predicted"/>
<name>A0A7J7CID8_TRIWF</name>
<gene>
    <name evidence="1" type="ORF">HS088_TW16G00216</name>
</gene>
<dbReference type="InParanoid" id="A0A7J7CID8"/>
<dbReference type="EMBL" id="JAAARO010000016">
    <property type="protein sequence ID" value="KAF5733776.1"/>
    <property type="molecule type" value="Genomic_DNA"/>
</dbReference>
<organism evidence="1 2">
    <name type="scientific">Tripterygium wilfordii</name>
    <name type="common">Thunder God vine</name>
    <dbReference type="NCBI Taxonomy" id="458696"/>
    <lineage>
        <taxon>Eukaryota</taxon>
        <taxon>Viridiplantae</taxon>
        <taxon>Streptophyta</taxon>
        <taxon>Embryophyta</taxon>
        <taxon>Tracheophyta</taxon>
        <taxon>Spermatophyta</taxon>
        <taxon>Magnoliopsida</taxon>
        <taxon>eudicotyledons</taxon>
        <taxon>Gunneridae</taxon>
        <taxon>Pentapetalae</taxon>
        <taxon>rosids</taxon>
        <taxon>fabids</taxon>
        <taxon>Celastrales</taxon>
        <taxon>Celastraceae</taxon>
        <taxon>Tripterygium</taxon>
    </lineage>
</organism>
<protein>
    <submittedName>
        <fullName evidence="1">Uncharacterized protein</fullName>
    </submittedName>
</protein>
<sequence length="83" mass="8876">MRAGGENRREISVCSSLSLSNGLLSEISDPQPLSFDLSYGLMAVARLGLVKRNICLTLQTTPLKKQLGSVGGIHDAFKVFVGL</sequence>
<dbReference type="Proteomes" id="UP000593562">
    <property type="component" value="Unassembled WGS sequence"/>
</dbReference>
<comment type="caution">
    <text evidence="1">The sequence shown here is derived from an EMBL/GenBank/DDBJ whole genome shotgun (WGS) entry which is preliminary data.</text>
</comment>
<keyword evidence="2" id="KW-1185">Reference proteome</keyword>
<dbReference type="AlphaFoldDB" id="A0A7J7CID8"/>
<evidence type="ECO:0000313" key="2">
    <source>
        <dbReference type="Proteomes" id="UP000593562"/>
    </source>
</evidence>
<evidence type="ECO:0000313" key="1">
    <source>
        <dbReference type="EMBL" id="KAF5733776.1"/>
    </source>
</evidence>
<accession>A0A7J7CID8</accession>